<accession>A0A1T4QRP2</accession>
<proteinExistence type="predicted"/>
<dbReference type="Gene3D" id="1.25.40.10">
    <property type="entry name" value="Tetratricopeptide repeat domain"/>
    <property type="match status" value="1"/>
</dbReference>
<gene>
    <name evidence="1" type="ORF">SAMN02745202_01932</name>
</gene>
<organism evidence="1 2">
    <name type="scientific">Segatella oulorum</name>
    <dbReference type="NCBI Taxonomy" id="28136"/>
    <lineage>
        <taxon>Bacteria</taxon>
        <taxon>Pseudomonadati</taxon>
        <taxon>Bacteroidota</taxon>
        <taxon>Bacteroidia</taxon>
        <taxon>Bacteroidales</taxon>
        <taxon>Prevotellaceae</taxon>
        <taxon>Segatella</taxon>
    </lineage>
</organism>
<reference evidence="1 2" key="1">
    <citation type="submission" date="2017-02" db="EMBL/GenBank/DDBJ databases">
        <authorList>
            <person name="Peterson S.W."/>
        </authorList>
    </citation>
    <scope>NUCLEOTIDE SEQUENCE [LARGE SCALE GENOMIC DNA]</scope>
    <source>
        <strain evidence="1 2">ATCC 43324</strain>
    </source>
</reference>
<evidence type="ECO:0000313" key="1">
    <source>
        <dbReference type="EMBL" id="SKA06459.1"/>
    </source>
</evidence>
<dbReference type="RefSeq" id="WP_025070497.1">
    <property type="nucleotide sequence ID" value="NZ_FUXK01000024.1"/>
</dbReference>
<dbReference type="EMBL" id="FUXK01000024">
    <property type="protein sequence ID" value="SKA06459.1"/>
    <property type="molecule type" value="Genomic_DNA"/>
</dbReference>
<dbReference type="InterPro" id="IPR011990">
    <property type="entry name" value="TPR-like_helical_dom_sf"/>
</dbReference>
<dbReference type="SUPFAM" id="SSF48452">
    <property type="entry name" value="TPR-like"/>
    <property type="match status" value="1"/>
</dbReference>
<dbReference type="AlphaFoldDB" id="A0A1T4QRP2"/>
<sequence>MKQFLTLILAVFFGLGAWGQQSDYDKFQTLLTQKDTAALRKFIPKWEQSAGQSGDTYAAWCNLLLMEAREEILQLSADTTAHEGLILMDSTGNKAGSITDLVCYDAEKMQKLYQKFDEGLAKYPDRLDLWFGKVHVQLLDNHPNGAVETLQKTIDRSVVNHQKWLWTNDKSTSSAPEDFFFSTLQDYFRQLYDAKEDTTNMAFVNHVLKNYPKNTYFLNDKAALLAVKGEKQEALKVLLQLHQLAPHDDIVIANIATLSKETGNKKQATEFYKKLLKSENESLSNDARRELGLKW</sequence>
<dbReference type="Proteomes" id="UP000190065">
    <property type="component" value="Unassembled WGS sequence"/>
</dbReference>
<evidence type="ECO:0000313" key="2">
    <source>
        <dbReference type="Proteomes" id="UP000190065"/>
    </source>
</evidence>
<protein>
    <submittedName>
        <fullName evidence="1">Uncharacterized protein</fullName>
    </submittedName>
</protein>
<name>A0A1T4QRP2_9BACT</name>
<dbReference type="STRING" id="28136.SAMN02745202_01932"/>
<dbReference type="eggNOG" id="COG0457">
    <property type="taxonomic scope" value="Bacteria"/>
</dbReference>